<evidence type="ECO:0000313" key="1">
    <source>
        <dbReference type="EMBL" id="GAA0896525.1"/>
    </source>
</evidence>
<accession>A0ABP3YMS8</accession>
<gene>
    <name evidence="1" type="ORF">GCM10009559_55270</name>
</gene>
<organism evidence="1 2">
    <name type="scientific">Pseudonocardia zijingensis</name>
    <dbReference type="NCBI Taxonomy" id="153376"/>
    <lineage>
        <taxon>Bacteria</taxon>
        <taxon>Bacillati</taxon>
        <taxon>Actinomycetota</taxon>
        <taxon>Actinomycetes</taxon>
        <taxon>Pseudonocardiales</taxon>
        <taxon>Pseudonocardiaceae</taxon>
        <taxon>Pseudonocardia</taxon>
    </lineage>
</organism>
<dbReference type="EMBL" id="BAAAHP010000174">
    <property type="protein sequence ID" value="GAA0896525.1"/>
    <property type="molecule type" value="Genomic_DNA"/>
</dbReference>
<dbReference type="Proteomes" id="UP001499967">
    <property type="component" value="Unassembled WGS sequence"/>
</dbReference>
<comment type="caution">
    <text evidence="1">The sequence shown here is derived from an EMBL/GenBank/DDBJ whole genome shotgun (WGS) entry which is preliminary data.</text>
</comment>
<proteinExistence type="predicted"/>
<sequence length="58" mass="6572">MIEFMEARPGLVAELLRAHVDDGTGHCLGCSWRQSAVPIHPCSIRWYAERAAEALRHR</sequence>
<name>A0ABP3YMS8_9PSEU</name>
<keyword evidence="2" id="KW-1185">Reference proteome</keyword>
<protein>
    <submittedName>
        <fullName evidence="1">Uncharacterized protein</fullName>
    </submittedName>
</protein>
<evidence type="ECO:0000313" key="2">
    <source>
        <dbReference type="Proteomes" id="UP001499967"/>
    </source>
</evidence>
<reference evidence="2" key="1">
    <citation type="journal article" date="2019" name="Int. J. Syst. Evol. Microbiol.">
        <title>The Global Catalogue of Microorganisms (GCM) 10K type strain sequencing project: providing services to taxonomists for standard genome sequencing and annotation.</title>
        <authorList>
            <consortium name="The Broad Institute Genomics Platform"/>
            <consortium name="The Broad Institute Genome Sequencing Center for Infectious Disease"/>
            <person name="Wu L."/>
            <person name="Ma J."/>
        </authorList>
    </citation>
    <scope>NUCLEOTIDE SEQUENCE [LARGE SCALE GENOMIC DNA]</scope>
    <source>
        <strain evidence="2">JCM 11117</strain>
    </source>
</reference>